<dbReference type="Pfam" id="PF09911">
    <property type="entry name" value="DUF2140"/>
    <property type="match status" value="1"/>
</dbReference>
<organism evidence="2 3">
    <name type="scientific">Salinicoccus kekensis</name>
    <dbReference type="NCBI Taxonomy" id="714307"/>
    <lineage>
        <taxon>Bacteria</taxon>
        <taxon>Bacillati</taxon>
        <taxon>Bacillota</taxon>
        <taxon>Bacilli</taxon>
        <taxon>Bacillales</taxon>
        <taxon>Staphylococcaceae</taxon>
        <taxon>Salinicoccus</taxon>
    </lineage>
</organism>
<keyword evidence="3" id="KW-1185">Reference proteome</keyword>
<gene>
    <name evidence="2" type="ORF">SAMN05878391_0608</name>
</gene>
<evidence type="ECO:0000313" key="2">
    <source>
        <dbReference type="EMBL" id="SOC38905.1"/>
    </source>
</evidence>
<sequence length="195" mass="21962">MPASQKKPLKDAAMNIWKWLFIGLLVINAAVLAGLFIFLSGDYGELDPVDAPDGDQAEHVITLENHTVEFLLNSFLQDGADDIAVTIDEENIQLMAENEYLNMNFDTIFNLEPYIAETELIFEISNISIGRLPLSEDMAYTLIRTGADLPEGMAFSTESRALVIDKALFDEFTDLSVDVEEIDYQNNAWYFSFED</sequence>
<evidence type="ECO:0000313" key="3">
    <source>
        <dbReference type="Proteomes" id="UP000219412"/>
    </source>
</evidence>
<dbReference type="EMBL" id="OBQF01000001">
    <property type="protein sequence ID" value="SOC38905.1"/>
    <property type="molecule type" value="Genomic_DNA"/>
</dbReference>
<dbReference type="Proteomes" id="UP000219412">
    <property type="component" value="Unassembled WGS sequence"/>
</dbReference>
<keyword evidence="1" id="KW-0812">Transmembrane</keyword>
<keyword evidence="1" id="KW-1133">Transmembrane helix</keyword>
<proteinExistence type="predicted"/>
<accession>A0A285UAF9</accession>
<evidence type="ECO:0000256" key="1">
    <source>
        <dbReference type="SAM" id="Phobius"/>
    </source>
</evidence>
<dbReference type="InterPro" id="IPR018672">
    <property type="entry name" value="DUF2140"/>
</dbReference>
<protein>
    <submittedName>
        <fullName evidence="2">Uncharacterized protein YpmS</fullName>
    </submittedName>
</protein>
<feature type="transmembrane region" description="Helical" evidence="1">
    <location>
        <begin position="20"/>
        <end position="39"/>
    </location>
</feature>
<dbReference type="AlphaFoldDB" id="A0A285UAF9"/>
<keyword evidence="1" id="KW-0472">Membrane</keyword>
<name>A0A285UAF9_9STAP</name>
<reference evidence="3" key="1">
    <citation type="submission" date="2017-08" db="EMBL/GenBank/DDBJ databases">
        <authorList>
            <person name="Varghese N."/>
            <person name="Submissions S."/>
        </authorList>
    </citation>
    <scope>NUCLEOTIDE SEQUENCE [LARGE SCALE GENOMIC DNA]</scope>
    <source>
        <strain evidence="3">DSM 23173</strain>
    </source>
</reference>